<dbReference type="VEuPathDB" id="MicrosporidiaDB:HERIO_680"/>
<organism evidence="1 2">
    <name type="scientific">Hepatospora eriocheir</name>
    <dbReference type="NCBI Taxonomy" id="1081669"/>
    <lineage>
        <taxon>Eukaryota</taxon>
        <taxon>Fungi</taxon>
        <taxon>Fungi incertae sedis</taxon>
        <taxon>Microsporidia</taxon>
        <taxon>Hepatosporidae</taxon>
        <taxon>Hepatospora</taxon>
    </lineage>
</organism>
<dbReference type="Gene3D" id="3.40.1000.50">
    <property type="entry name" value="Repressor of RNA polymerase III transcription Maf1"/>
    <property type="match status" value="1"/>
</dbReference>
<evidence type="ECO:0000313" key="1">
    <source>
        <dbReference type="EMBL" id="ORD97448.1"/>
    </source>
</evidence>
<name>A0A1X0QCG1_9MICR</name>
<dbReference type="AlphaFoldDB" id="A0A1X0QCG1"/>
<accession>A0A1X0QCG1</accession>
<comment type="caution">
    <text evidence="1">The sequence shown here is derived from an EMBL/GenBank/DDBJ whole genome shotgun (WGS) entry which is preliminary data.</text>
</comment>
<gene>
    <name evidence="1" type="primary">YA60</name>
    <name evidence="1" type="ORF">HERIO_680</name>
</gene>
<dbReference type="OrthoDB" id="277029at2759"/>
<dbReference type="Proteomes" id="UP000192356">
    <property type="component" value="Unassembled WGS sequence"/>
</dbReference>
<protein>
    <submittedName>
        <fullName evidence="1">YA60</fullName>
    </submittedName>
</protein>
<dbReference type="VEuPathDB" id="MicrosporidiaDB:A0H76_1330"/>
<dbReference type="EMBL" id="LVKB01000022">
    <property type="protein sequence ID" value="ORD97448.1"/>
    <property type="molecule type" value="Genomic_DNA"/>
</dbReference>
<dbReference type="InterPro" id="IPR038564">
    <property type="entry name" value="Maf1_sf"/>
</dbReference>
<proteinExistence type="predicted"/>
<reference evidence="1 2" key="1">
    <citation type="journal article" date="2017" name="Environ. Microbiol.">
        <title>Decay of the glycolytic pathway and adaptation to intranuclear parasitism within Enterocytozoonidae microsporidia.</title>
        <authorList>
            <person name="Wiredu Boakye D."/>
            <person name="Jaroenlak P."/>
            <person name="Prachumwat A."/>
            <person name="Williams T.A."/>
            <person name="Bateman K.S."/>
            <person name="Itsathitphaisarn O."/>
            <person name="Sritunyalucksana K."/>
            <person name="Paszkiewicz K.H."/>
            <person name="Moore K.A."/>
            <person name="Stentiford G.D."/>
            <person name="Williams B.A."/>
        </authorList>
    </citation>
    <scope>NUCLEOTIDE SEQUENCE [LARGE SCALE GENOMIC DNA]</scope>
    <source>
        <strain evidence="1 2">GB1</strain>
    </source>
</reference>
<keyword evidence="2" id="KW-1185">Reference proteome</keyword>
<evidence type="ECO:0000313" key="2">
    <source>
        <dbReference type="Proteomes" id="UP000192356"/>
    </source>
</evidence>
<sequence length="160" mass="18476">MKFVGNQFVFQTNKIMKDLSSQEGIGNIVEMEVYSCKQTKESKKNNVLPKPLRFLISALEQHLPDYDFSETSMNAFQIASKEKLFTDLDFAIMTAIKNSNDANKILAYWTIVLKSILKLDKTQFYIFNFIEDKNNLLYLLYEKNGNKVVILKVGNLINTN</sequence>